<evidence type="ECO:0000259" key="4">
    <source>
        <dbReference type="Pfam" id="PF13302"/>
    </source>
</evidence>
<feature type="domain" description="N-acetyltransferase" evidence="4">
    <location>
        <begin position="15"/>
        <end position="204"/>
    </location>
</feature>
<dbReference type="PANTHER" id="PTHR13256">
    <property type="entry name" value="N-ACETYLTRANSFERASE 9"/>
    <property type="match status" value="1"/>
</dbReference>
<dbReference type="Pfam" id="PF13302">
    <property type="entry name" value="Acetyltransf_3"/>
    <property type="match status" value="1"/>
</dbReference>
<dbReference type="SUPFAM" id="SSF55729">
    <property type="entry name" value="Acyl-CoA N-acyltransferases (Nat)"/>
    <property type="match status" value="1"/>
</dbReference>
<keyword evidence="6" id="KW-1185">Reference proteome</keyword>
<sequence length="222" mass="25242">MKINAHTVLLGQNVALVPYLPEHVTKYHSWMEDEELRELTASEPLTLEEEFEMQRKWQQDEDKLTFIVCAREDSDGLGSGPIAPNDPRVSSLRMIGDVNIFLHGLPPNRRTDNGGEDEDEFYAEVEIMIAEREYRRKGFALEALQLMLGYTTASSNRNFICQDQSAVQNSLQGSPLPVPPTSLLARITESNVPSIRLFEKLGFRVTKRVEVFGEVEMRWSVA</sequence>
<evidence type="ECO:0000256" key="3">
    <source>
        <dbReference type="ARBA" id="ARBA00023315"/>
    </source>
</evidence>
<proteinExistence type="inferred from homology"/>
<evidence type="ECO:0000256" key="2">
    <source>
        <dbReference type="ARBA" id="ARBA00022679"/>
    </source>
</evidence>
<evidence type="ECO:0000256" key="1">
    <source>
        <dbReference type="ARBA" id="ARBA00009342"/>
    </source>
</evidence>
<dbReference type="Proteomes" id="UP001221757">
    <property type="component" value="Unassembled WGS sequence"/>
</dbReference>
<gene>
    <name evidence="5" type="ORF">B0H17DRAFT_918565</name>
</gene>
<dbReference type="Gene3D" id="3.40.630.30">
    <property type="match status" value="1"/>
</dbReference>
<dbReference type="InterPro" id="IPR000182">
    <property type="entry name" value="GNAT_dom"/>
</dbReference>
<name>A0AAD7GWS0_MYCRO</name>
<comment type="similarity">
    <text evidence="1">Belongs to the acetyltransferase family. GNAT subfamily.</text>
</comment>
<reference evidence="5" key="1">
    <citation type="submission" date="2023-03" db="EMBL/GenBank/DDBJ databases">
        <title>Massive genome expansion in bonnet fungi (Mycena s.s.) driven by repeated elements and novel gene families across ecological guilds.</title>
        <authorList>
            <consortium name="Lawrence Berkeley National Laboratory"/>
            <person name="Harder C.B."/>
            <person name="Miyauchi S."/>
            <person name="Viragh M."/>
            <person name="Kuo A."/>
            <person name="Thoen E."/>
            <person name="Andreopoulos B."/>
            <person name="Lu D."/>
            <person name="Skrede I."/>
            <person name="Drula E."/>
            <person name="Henrissat B."/>
            <person name="Morin E."/>
            <person name="Kohler A."/>
            <person name="Barry K."/>
            <person name="LaButti K."/>
            <person name="Morin E."/>
            <person name="Salamov A."/>
            <person name="Lipzen A."/>
            <person name="Mereny Z."/>
            <person name="Hegedus B."/>
            <person name="Baldrian P."/>
            <person name="Stursova M."/>
            <person name="Weitz H."/>
            <person name="Taylor A."/>
            <person name="Grigoriev I.V."/>
            <person name="Nagy L.G."/>
            <person name="Martin F."/>
            <person name="Kauserud H."/>
        </authorList>
    </citation>
    <scope>NUCLEOTIDE SEQUENCE</scope>
    <source>
        <strain evidence="5">CBHHK067</strain>
    </source>
</reference>
<protein>
    <submittedName>
        <fullName evidence="5">Acyl-CoA N-acyltransferase</fullName>
    </submittedName>
</protein>
<dbReference type="EMBL" id="JARKIE010000006">
    <property type="protein sequence ID" value="KAJ7706885.1"/>
    <property type="molecule type" value="Genomic_DNA"/>
</dbReference>
<accession>A0AAD7GWS0</accession>
<organism evidence="5 6">
    <name type="scientific">Mycena rosella</name>
    <name type="common">Pink bonnet</name>
    <name type="synonym">Agaricus rosellus</name>
    <dbReference type="NCBI Taxonomy" id="1033263"/>
    <lineage>
        <taxon>Eukaryota</taxon>
        <taxon>Fungi</taxon>
        <taxon>Dikarya</taxon>
        <taxon>Basidiomycota</taxon>
        <taxon>Agaricomycotina</taxon>
        <taxon>Agaricomycetes</taxon>
        <taxon>Agaricomycetidae</taxon>
        <taxon>Agaricales</taxon>
        <taxon>Marasmiineae</taxon>
        <taxon>Mycenaceae</taxon>
        <taxon>Mycena</taxon>
    </lineage>
</organism>
<dbReference type="AlphaFoldDB" id="A0AAD7GWS0"/>
<evidence type="ECO:0000313" key="5">
    <source>
        <dbReference type="EMBL" id="KAJ7706885.1"/>
    </source>
</evidence>
<evidence type="ECO:0000313" key="6">
    <source>
        <dbReference type="Proteomes" id="UP001221757"/>
    </source>
</evidence>
<comment type="caution">
    <text evidence="5">The sequence shown here is derived from an EMBL/GenBank/DDBJ whole genome shotgun (WGS) entry which is preliminary data.</text>
</comment>
<dbReference type="PANTHER" id="PTHR13256:SF16">
    <property type="entry name" value="ALPHA_BETA-TUBULIN-N-ACETYLTRANSFERASE 9"/>
    <property type="match status" value="1"/>
</dbReference>
<dbReference type="GO" id="GO:0008080">
    <property type="term" value="F:N-acetyltransferase activity"/>
    <property type="evidence" value="ECO:0007669"/>
    <property type="project" value="InterPro"/>
</dbReference>
<dbReference type="InterPro" id="IPR016181">
    <property type="entry name" value="Acyl_CoA_acyltransferase"/>
</dbReference>
<dbReference type="InterPro" id="IPR039135">
    <property type="entry name" value="NAT9-like"/>
</dbReference>
<keyword evidence="3" id="KW-0012">Acyltransferase</keyword>
<keyword evidence="2" id="KW-0808">Transferase</keyword>